<dbReference type="Proteomes" id="UP000276770">
    <property type="component" value="Unassembled WGS sequence"/>
</dbReference>
<reference evidence="4 5" key="1">
    <citation type="submission" date="2018-10" db="EMBL/GenBank/DDBJ databases">
        <title>Falsibacillus sp. genome draft.</title>
        <authorList>
            <person name="Shi S."/>
        </authorList>
    </citation>
    <scope>NUCLEOTIDE SEQUENCE [LARGE SCALE GENOMIC DNA]</scope>
    <source>
        <strain evidence="4 5">GY 10110</strain>
    </source>
</reference>
<evidence type="ECO:0000313" key="4">
    <source>
        <dbReference type="EMBL" id="RLQ93787.1"/>
    </source>
</evidence>
<protein>
    <submittedName>
        <fullName evidence="4">Metallophosphoesterase</fullName>
    </submittedName>
</protein>
<keyword evidence="5" id="KW-1185">Reference proteome</keyword>
<evidence type="ECO:0000256" key="2">
    <source>
        <dbReference type="SAM" id="SignalP"/>
    </source>
</evidence>
<dbReference type="AlphaFoldDB" id="A0A3L7JSD1"/>
<keyword evidence="2" id="KW-0732">Signal</keyword>
<accession>A0A3L7JSD1</accession>
<feature type="chain" id="PRO_5017982354" evidence="2">
    <location>
        <begin position="37"/>
        <end position="604"/>
    </location>
</feature>
<evidence type="ECO:0000256" key="1">
    <source>
        <dbReference type="SAM" id="MobiDB-lite"/>
    </source>
</evidence>
<feature type="domain" description="Calcineurin-like phosphoesterase" evidence="3">
    <location>
        <begin position="188"/>
        <end position="461"/>
    </location>
</feature>
<dbReference type="PANTHER" id="PTHR43143:SF1">
    <property type="entry name" value="SERINE_THREONINE-PROTEIN PHOSPHATASE CPPED1"/>
    <property type="match status" value="1"/>
</dbReference>
<evidence type="ECO:0000259" key="3">
    <source>
        <dbReference type="Pfam" id="PF00149"/>
    </source>
</evidence>
<dbReference type="GO" id="GO:0016787">
    <property type="term" value="F:hydrolase activity"/>
    <property type="evidence" value="ECO:0007669"/>
    <property type="project" value="InterPro"/>
</dbReference>
<comment type="caution">
    <text evidence="4">The sequence shown here is derived from an EMBL/GenBank/DDBJ whole genome shotgun (WGS) entry which is preliminary data.</text>
</comment>
<dbReference type="SUPFAM" id="SSF56300">
    <property type="entry name" value="Metallo-dependent phosphatases"/>
    <property type="match status" value="1"/>
</dbReference>
<dbReference type="InterPro" id="IPR051918">
    <property type="entry name" value="STPP_CPPED1"/>
</dbReference>
<feature type="signal peptide" evidence="2">
    <location>
        <begin position="1"/>
        <end position="36"/>
    </location>
</feature>
<organism evidence="4 5">
    <name type="scientific">Falsibacillus albus</name>
    <dbReference type="NCBI Taxonomy" id="2478915"/>
    <lineage>
        <taxon>Bacteria</taxon>
        <taxon>Bacillati</taxon>
        <taxon>Bacillota</taxon>
        <taxon>Bacilli</taxon>
        <taxon>Bacillales</taxon>
        <taxon>Bacillaceae</taxon>
        <taxon>Falsibacillus</taxon>
    </lineage>
</organism>
<proteinExistence type="predicted"/>
<dbReference type="InterPro" id="IPR004843">
    <property type="entry name" value="Calcineurin-like_PHP"/>
</dbReference>
<evidence type="ECO:0000313" key="5">
    <source>
        <dbReference type="Proteomes" id="UP000276770"/>
    </source>
</evidence>
<feature type="region of interest" description="Disordered" evidence="1">
    <location>
        <begin position="200"/>
        <end position="220"/>
    </location>
</feature>
<dbReference type="InterPro" id="IPR029052">
    <property type="entry name" value="Metallo-depent_PP-like"/>
</dbReference>
<name>A0A3L7JSD1_9BACI</name>
<sequence>MIVYEHYKGGNQMRKQFKLSLILIFIFSMIPVSANALDGPVTASGIQDGGIGNSTNYLNEAPNISIDQKVNQIIYPLFSTPAIKEKGGTLTLKVDTQGKEAGAWIVKLKQNNHSSLTTDYDLPVLSVQQGQSYWRNSSTISDVTVKIPDNVPERLYDLEVSYTGNGQRITDKQPHSVKIIDQFKKDFTFLHLTDIHVGSPRNVGDPDNPTSTDPALARETGMWDPDPNKRWLYLQKAIKEVNLKNPDFVVLTGDLIFGQMNPQEYIYEYEEVYKVLQKLNVPVYIVPGNHDFYAQDATLADGAKYWEKYFGPQYFSFNYGPYAHFIGYNSFDWNKIDRSGHGTVSVPTWGGQVRAKQLAWIKSDLENNAKTAQSNQIRGLFSHHNPLWRDRDIWPQTDSEVQKYWQQYDQQHDPQSVDTLALGEKLGLKYDQQWHGENAQALIDLMKEYGVTLSLHGHTHVDNVTKQDGILYTTTTAIELTGKPWVGFRDFQTSDGQITSYNYEEPGHSIPVYENGDTKSGIMSYQADYQSANDGTASSQKITISNRLKKDLTVSIPIYLTEGSYKTTNGEQVVQNYSADGKQYLEVKVTVPANDSKVVSVEKN</sequence>
<dbReference type="PANTHER" id="PTHR43143">
    <property type="entry name" value="METALLOPHOSPHOESTERASE, CALCINEURIN SUPERFAMILY"/>
    <property type="match status" value="1"/>
</dbReference>
<dbReference type="Pfam" id="PF00149">
    <property type="entry name" value="Metallophos"/>
    <property type="match status" value="1"/>
</dbReference>
<gene>
    <name evidence="4" type="ORF">D9X91_16065</name>
</gene>
<dbReference type="Gene3D" id="3.60.21.10">
    <property type="match status" value="1"/>
</dbReference>
<dbReference type="EMBL" id="RCVZ01000012">
    <property type="protein sequence ID" value="RLQ93787.1"/>
    <property type="molecule type" value="Genomic_DNA"/>
</dbReference>